<dbReference type="OrthoDB" id="5918117at2"/>
<feature type="transmembrane region" description="Helical" evidence="1">
    <location>
        <begin position="37"/>
        <end position="58"/>
    </location>
</feature>
<name>F2K2Y5_MARM1</name>
<protein>
    <submittedName>
        <fullName evidence="3">Uncharacterized protein</fullName>
    </submittedName>
</protein>
<keyword evidence="1" id="KW-0812">Transmembrane</keyword>
<sequence precursor="true">MFKSAKWYLVFTWLLSSSVFAHPGHDHQHWSSGIIHGIFYLSILIVMFVAGVFVTNLMNKRKRDREE</sequence>
<evidence type="ECO:0000313" key="4">
    <source>
        <dbReference type="Proteomes" id="UP000001062"/>
    </source>
</evidence>
<dbReference type="EMBL" id="CP002583">
    <property type="protein sequence ID" value="ADZ92374.1"/>
    <property type="molecule type" value="Genomic_DNA"/>
</dbReference>
<keyword evidence="4" id="KW-1185">Reference proteome</keyword>
<feature type="signal peptide" evidence="2">
    <location>
        <begin position="1"/>
        <end position="21"/>
    </location>
</feature>
<organism evidence="3 4">
    <name type="scientific">Marinomonas mediterranea (strain ATCC 700492 / JCM 21426 / NBRC 103028 / MMB-1)</name>
    <dbReference type="NCBI Taxonomy" id="717774"/>
    <lineage>
        <taxon>Bacteria</taxon>
        <taxon>Pseudomonadati</taxon>
        <taxon>Pseudomonadota</taxon>
        <taxon>Gammaproteobacteria</taxon>
        <taxon>Oceanospirillales</taxon>
        <taxon>Oceanospirillaceae</taxon>
        <taxon>Marinomonas</taxon>
    </lineage>
</organism>
<evidence type="ECO:0000313" key="3">
    <source>
        <dbReference type="EMBL" id="ADZ92374.1"/>
    </source>
</evidence>
<evidence type="ECO:0000256" key="1">
    <source>
        <dbReference type="SAM" id="Phobius"/>
    </source>
</evidence>
<keyword evidence="2" id="KW-0732">Signal</keyword>
<dbReference type="Proteomes" id="UP000001062">
    <property type="component" value="Chromosome"/>
</dbReference>
<evidence type="ECO:0000256" key="2">
    <source>
        <dbReference type="SAM" id="SignalP"/>
    </source>
</evidence>
<accession>F2K2Y5</accession>
<dbReference type="PATRIC" id="fig|717774.3.peg.3247"/>
<dbReference type="STRING" id="717774.Marme_3156"/>
<keyword evidence="1" id="KW-1133">Transmembrane helix</keyword>
<dbReference type="eggNOG" id="ENOG5033M7X">
    <property type="taxonomic scope" value="Bacteria"/>
</dbReference>
<feature type="chain" id="PRO_5003279509" evidence="2">
    <location>
        <begin position="22"/>
        <end position="67"/>
    </location>
</feature>
<reference evidence="3 4" key="1">
    <citation type="journal article" date="2012" name="Stand. Genomic Sci.">
        <title>Complete genome sequence of the melanogenic marine bacterium Marinomonas mediterranea type strain (MMB-1(T)).</title>
        <authorList>
            <person name="Lucas-Elio P."/>
            <person name="Goodwin L."/>
            <person name="Woyke T."/>
            <person name="Pitluck S."/>
            <person name="Nolan M."/>
            <person name="Kyrpides N.C."/>
            <person name="Detter J.C."/>
            <person name="Copeland A."/>
            <person name="Teshima H."/>
            <person name="Bruce D."/>
            <person name="Detter C."/>
            <person name="Tapia R."/>
            <person name="Han S."/>
            <person name="Land M.L."/>
            <person name="Ivanova N."/>
            <person name="Mikhailova N."/>
            <person name="Johnston A.W."/>
            <person name="Sanchez-Amat A."/>
        </authorList>
    </citation>
    <scope>NUCLEOTIDE SEQUENCE [LARGE SCALE GENOMIC DNA]</scope>
    <source>
        <strain evidence="4">ATCC 700492 / JCM 21426 / NBRC 103028 / MMB-1</strain>
    </source>
</reference>
<keyword evidence="1" id="KW-0472">Membrane</keyword>
<dbReference type="AlphaFoldDB" id="F2K2Y5"/>
<dbReference type="HOGENOM" id="CLU_204336_0_0_6"/>
<gene>
    <name evidence="3" type="ordered locus">Marme_3156</name>
</gene>
<dbReference type="RefSeq" id="WP_013662276.1">
    <property type="nucleotide sequence ID" value="NC_015276.1"/>
</dbReference>
<dbReference type="KEGG" id="mme:Marme_3156"/>
<proteinExistence type="predicted"/>